<protein>
    <submittedName>
        <fullName evidence="1">Uncharacterized protein</fullName>
    </submittedName>
</protein>
<accession>A0ABR3GPV1</accession>
<dbReference type="InterPro" id="IPR029058">
    <property type="entry name" value="AB_hydrolase_fold"/>
</dbReference>
<proteinExistence type="predicted"/>
<name>A0ABR3GPV1_9PEZI</name>
<evidence type="ECO:0000313" key="2">
    <source>
        <dbReference type="Proteomes" id="UP001447188"/>
    </source>
</evidence>
<reference evidence="1 2" key="1">
    <citation type="submission" date="2024-02" db="EMBL/GenBank/DDBJ databases">
        <title>Discinaceae phylogenomics.</title>
        <authorList>
            <person name="Dirks A.C."/>
            <person name="James T.Y."/>
        </authorList>
    </citation>
    <scope>NUCLEOTIDE SEQUENCE [LARGE SCALE GENOMIC DNA]</scope>
    <source>
        <strain evidence="1 2">ACD0624</strain>
    </source>
</reference>
<sequence length="391" mass="43347">MAIILASLNTYKHELLASNMVGTPILQQHGQEDDNVPVFHSRRMSQLASEAGWETKYCEIPGKGHWWEGVMTDGGLSLFLKYYLQENPVIQPLPDRFSIVVASPADMGPRGGIVIDQLDIPDQFGCINVETSGGTWNLKTSNIRRWHFQKSPTDPPSRVILDDQEFVISIPPGSMSSHWFVASEDGVWSIANSPDWKLRERSGQQSGALDAILTSKSRFSIVLPKESGNSSYHNGVALDISRNLFQYFAADTEIFVNPSKSTVIDGNLIVLGFPNEIGINIPQLGREFPIAKLGNAIAITDSRGRRRTYPLEPGMGLIYLHPLPDERLALIIWGTDEEGLRTAARLLPLRTGVGQPNFVMGGKEMRWSGVAGVKATGMFDSWWRVSHTSYL</sequence>
<gene>
    <name evidence="1" type="ORF">Q9L58_003340</name>
</gene>
<organism evidence="1 2">
    <name type="scientific">Discina gigas</name>
    <dbReference type="NCBI Taxonomy" id="1032678"/>
    <lineage>
        <taxon>Eukaryota</taxon>
        <taxon>Fungi</taxon>
        <taxon>Dikarya</taxon>
        <taxon>Ascomycota</taxon>
        <taxon>Pezizomycotina</taxon>
        <taxon>Pezizomycetes</taxon>
        <taxon>Pezizales</taxon>
        <taxon>Discinaceae</taxon>
        <taxon>Discina</taxon>
    </lineage>
</organism>
<dbReference type="Gene3D" id="3.40.50.1820">
    <property type="entry name" value="alpha/beta hydrolase"/>
    <property type="match status" value="1"/>
</dbReference>
<evidence type="ECO:0000313" key="1">
    <source>
        <dbReference type="EMBL" id="KAL0637616.1"/>
    </source>
</evidence>
<dbReference type="EMBL" id="JBBBZM010000032">
    <property type="protein sequence ID" value="KAL0637616.1"/>
    <property type="molecule type" value="Genomic_DNA"/>
</dbReference>
<dbReference type="Proteomes" id="UP001447188">
    <property type="component" value="Unassembled WGS sequence"/>
</dbReference>
<keyword evidence="2" id="KW-1185">Reference proteome</keyword>
<dbReference type="SUPFAM" id="SSF53474">
    <property type="entry name" value="alpha/beta-Hydrolases"/>
    <property type="match status" value="1"/>
</dbReference>
<comment type="caution">
    <text evidence="1">The sequence shown here is derived from an EMBL/GenBank/DDBJ whole genome shotgun (WGS) entry which is preliminary data.</text>
</comment>